<dbReference type="InterPro" id="IPR010667">
    <property type="entry name" value="Phage_T4_Gp19"/>
</dbReference>
<dbReference type="PANTHER" id="PTHR38009:SF1">
    <property type="entry name" value="CONSERVED HYPOTHETICAL PHAGE TAIL PROTEIN"/>
    <property type="match status" value="1"/>
</dbReference>
<dbReference type="InterPro" id="IPR011747">
    <property type="entry name" value="CHP02241"/>
</dbReference>
<dbReference type="EMBL" id="AOJI01000019">
    <property type="protein sequence ID" value="EMA68158.1"/>
    <property type="molecule type" value="Genomic_DNA"/>
</dbReference>
<evidence type="ECO:0000313" key="1">
    <source>
        <dbReference type="EMBL" id="EMA68158.1"/>
    </source>
</evidence>
<protein>
    <recommendedName>
        <fullName evidence="3">Phage tail protein</fullName>
    </recommendedName>
</protein>
<comment type="caution">
    <text evidence="1">The sequence shown here is derived from an EMBL/GenBank/DDBJ whole genome shotgun (WGS) entry which is preliminary data.</text>
</comment>
<keyword evidence="2" id="KW-1185">Reference proteome</keyword>
<dbReference type="NCBIfam" id="TIGR02241">
    <property type="entry name" value="conserved hypothetical phage tail region protein"/>
    <property type="match status" value="1"/>
</dbReference>
<dbReference type="Proteomes" id="UP000011575">
    <property type="component" value="Unassembled WGS sequence"/>
</dbReference>
<dbReference type="PANTHER" id="PTHR38009">
    <property type="entry name" value="CONSERVED HYPOTHETICAL PHAGE TAIL PROTEIN"/>
    <property type="match status" value="1"/>
</dbReference>
<evidence type="ECO:0008006" key="3">
    <source>
        <dbReference type="Google" id="ProtNLM"/>
    </source>
</evidence>
<dbReference type="GO" id="GO:0005198">
    <property type="term" value="F:structural molecule activity"/>
    <property type="evidence" value="ECO:0007669"/>
    <property type="project" value="InterPro"/>
</dbReference>
<accession>M0PE60</accession>
<evidence type="ECO:0000313" key="2">
    <source>
        <dbReference type="Proteomes" id="UP000011575"/>
    </source>
</evidence>
<reference evidence="1 2" key="1">
    <citation type="journal article" date="2014" name="PLoS Genet.">
        <title>Phylogenetically driven sequencing of extremely halophilic archaea reveals strategies for static and dynamic osmo-response.</title>
        <authorList>
            <person name="Becker E.A."/>
            <person name="Seitzer P.M."/>
            <person name="Tritt A."/>
            <person name="Larsen D."/>
            <person name="Krusor M."/>
            <person name="Yao A.I."/>
            <person name="Wu D."/>
            <person name="Madern D."/>
            <person name="Eisen J.A."/>
            <person name="Darling A.E."/>
            <person name="Facciotti M.T."/>
        </authorList>
    </citation>
    <scope>NUCLEOTIDE SEQUENCE [LARGE SCALE GENOMIC DNA]</scope>
    <source>
        <strain evidence="1 2">JCM 13560</strain>
    </source>
</reference>
<organism evidence="1 2">
    <name type="scientific">Halorubrum aidingense JCM 13560</name>
    <dbReference type="NCBI Taxonomy" id="1230454"/>
    <lineage>
        <taxon>Archaea</taxon>
        <taxon>Methanobacteriati</taxon>
        <taxon>Methanobacteriota</taxon>
        <taxon>Stenosarchaea group</taxon>
        <taxon>Halobacteria</taxon>
        <taxon>Halobacteriales</taxon>
        <taxon>Haloferacaceae</taxon>
        <taxon>Halorubrum</taxon>
    </lineage>
</organism>
<dbReference type="AlphaFoldDB" id="M0PE60"/>
<dbReference type="PATRIC" id="fig|1230454.4.peg.1263"/>
<dbReference type="Pfam" id="PF06841">
    <property type="entry name" value="Phage_T4_gp19"/>
    <property type="match status" value="1"/>
</dbReference>
<gene>
    <name evidence="1" type="ORF">C461_06239</name>
</gene>
<sequence>MSGLEIAYDDVAYREGSASEYGDRKLPGRPRYANLVLERGVVPGDNEFFAWLNTIRLGSVERRDVSVSLLDENHDPAVVWKVKNAWPVRLAGPTLDARGTGVATETLELAHEGYAVESVDGDRK</sequence>
<name>M0PE60_9EURY</name>
<proteinExistence type="predicted"/>